<dbReference type="InParanoid" id="A0A7M7P1N0"/>
<name>A0A7M7P1N0_STRPU</name>
<organism evidence="3 4">
    <name type="scientific">Strongylocentrotus purpuratus</name>
    <name type="common">Purple sea urchin</name>
    <dbReference type="NCBI Taxonomy" id="7668"/>
    <lineage>
        <taxon>Eukaryota</taxon>
        <taxon>Metazoa</taxon>
        <taxon>Echinodermata</taxon>
        <taxon>Eleutherozoa</taxon>
        <taxon>Echinozoa</taxon>
        <taxon>Echinoidea</taxon>
        <taxon>Euechinoidea</taxon>
        <taxon>Echinacea</taxon>
        <taxon>Camarodonta</taxon>
        <taxon>Echinidea</taxon>
        <taxon>Strongylocentrotidae</taxon>
        <taxon>Strongylocentrotus</taxon>
    </lineage>
</organism>
<keyword evidence="2" id="KW-1133">Transmembrane helix</keyword>
<feature type="region of interest" description="Disordered" evidence="1">
    <location>
        <begin position="237"/>
        <end position="259"/>
    </location>
</feature>
<evidence type="ECO:0000256" key="1">
    <source>
        <dbReference type="SAM" id="MobiDB-lite"/>
    </source>
</evidence>
<feature type="transmembrane region" description="Helical" evidence="2">
    <location>
        <begin position="196"/>
        <end position="212"/>
    </location>
</feature>
<evidence type="ECO:0000256" key="2">
    <source>
        <dbReference type="SAM" id="Phobius"/>
    </source>
</evidence>
<dbReference type="EnsemblMetazoa" id="XM_030988006">
    <property type="protein sequence ID" value="XP_030843866"/>
    <property type="gene ID" value="LOC105439607"/>
</dbReference>
<keyword evidence="2" id="KW-0812">Transmembrane</keyword>
<sequence length="268" mass="29901">MDERRPSARYGLNKGYFNLDNSDNNGYIAGTASPMERRNYNPYLAWFGLKNMKNIGAESRSALAAGVAGVAVLLYILQDSFVTALHILCGLFAPMFSVICAFYWLAIYLRKSWTGNNVYVFFMACYVGEIFGQVCFGAWNLFSPWLVASVLASASLVSMTSTLSTPQSALVISFLSFMRFLNGSTLHGLPMWMRPYFAYFCGIVGCVLSKYTEAHLFRHSSIVAQFANDGKIPVLRRRRTSSQSSVASHSHKTRRTSLPALIQRPQVN</sequence>
<dbReference type="RefSeq" id="XP_030843866.1">
    <property type="nucleotide sequence ID" value="XM_030988006.1"/>
</dbReference>
<dbReference type="KEGG" id="spu:105439607"/>
<dbReference type="AlphaFoldDB" id="A0A7M7P1N0"/>
<dbReference type="OrthoDB" id="10030497at2759"/>
<protein>
    <submittedName>
        <fullName evidence="3">Uncharacterized protein</fullName>
    </submittedName>
</protein>
<dbReference type="OMA" id="VICAFYW"/>
<reference evidence="3" key="2">
    <citation type="submission" date="2021-01" db="UniProtKB">
        <authorList>
            <consortium name="EnsemblMetazoa"/>
        </authorList>
    </citation>
    <scope>IDENTIFICATION</scope>
</reference>
<feature type="transmembrane region" description="Helical" evidence="2">
    <location>
        <begin position="118"/>
        <end position="139"/>
    </location>
</feature>
<reference evidence="4" key="1">
    <citation type="submission" date="2015-02" db="EMBL/GenBank/DDBJ databases">
        <title>Genome sequencing for Strongylocentrotus purpuratus.</title>
        <authorList>
            <person name="Murali S."/>
            <person name="Liu Y."/>
            <person name="Vee V."/>
            <person name="English A."/>
            <person name="Wang M."/>
            <person name="Skinner E."/>
            <person name="Han Y."/>
            <person name="Muzny D.M."/>
            <person name="Worley K.C."/>
            <person name="Gibbs R.A."/>
        </authorList>
    </citation>
    <scope>NUCLEOTIDE SEQUENCE</scope>
</reference>
<dbReference type="GeneID" id="105439607"/>
<keyword evidence="4" id="KW-1185">Reference proteome</keyword>
<dbReference type="Proteomes" id="UP000007110">
    <property type="component" value="Unassembled WGS sequence"/>
</dbReference>
<accession>A0A7M7P1N0</accession>
<keyword evidence="2" id="KW-0472">Membrane</keyword>
<evidence type="ECO:0000313" key="3">
    <source>
        <dbReference type="EnsemblMetazoa" id="XP_030843866"/>
    </source>
</evidence>
<feature type="transmembrane region" description="Helical" evidence="2">
    <location>
        <begin position="61"/>
        <end position="78"/>
    </location>
</feature>
<evidence type="ECO:0000313" key="4">
    <source>
        <dbReference type="Proteomes" id="UP000007110"/>
    </source>
</evidence>
<proteinExistence type="predicted"/>
<feature type="transmembrane region" description="Helical" evidence="2">
    <location>
        <begin position="84"/>
        <end position="106"/>
    </location>
</feature>